<proteinExistence type="predicted"/>
<reference evidence="3" key="1">
    <citation type="journal article" date="2015" name="BMC Genomics">
        <title>Genomic and transcriptomic analysis of the endophytic fungus Pestalotiopsis fici reveals its lifestyle and high potential for synthesis of natural products.</title>
        <authorList>
            <person name="Wang X."/>
            <person name="Zhang X."/>
            <person name="Liu L."/>
            <person name="Xiang M."/>
            <person name="Wang W."/>
            <person name="Sun X."/>
            <person name="Che Y."/>
            <person name="Guo L."/>
            <person name="Liu G."/>
            <person name="Guo L."/>
            <person name="Wang C."/>
            <person name="Yin W.B."/>
            <person name="Stadler M."/>
            <person name="Zhang X."/>
            <person name="Liu X."/>
        </authorList>
    </citation>
    <scope>NUCLEOTIDE SEQUENCE [LARGE SCALE GENOMIC DNA]</scope>
    <source>
        <strain evidence="3">W106-1 / CGMCC3.15140</strain>
    </source>
</reference>
<dbReference type="InterPro" id="IPR010730">
    <property type="entry name" value="HET"/>
</dbReference>
<dbReference type="PANTHER" id="PTHR24148">
    <property type="entry name" value="ANKYRIN REPEAT DOMAIN-CONTAINING PROTEIN 39 HOMOLOG-RELATED"/>
    <property type="match status" value="1"/>
</dbReference>
<sequence>MDRAYPSDLYTPLNEAANEIRLLTFEDSSSRPSRIHCRLTVHSLDSISDSFRRHLVAKGNPSQLRRKDVIEWAVQSNIERNDPTASLSDEACHFEWGCYDTLSYVWGSKISRERIVVNGHKVSATENLVGVLRNLSKTGQYRGRHRLWVDALCINQTDEREKTSQIKKMRYIYSVAWRVVSWLGEDGNASNAAFDLLEKFADIARQVGKPAFGELPLPSGLFFGDYFYGLNELMQRPYWSRLWIVQELVLGSSSVVLRCGERVLGWKTFCSGINILNRADMWVIKDQLLKMEHKARGLGGSRYHAVFGTLYIHLVHKDIQVLAHYEETQGGGNLSLRRLLDIACGSDCTDMRDKVFSLLGMMEPQIASTVVHDYSNPPSTLFATVTRSFITHYNDLEPLREGNPWSRTGTPSWAADWTWDGRLRYSRPETPLWGFWNVWNEQPIDARRLYRAAGDKVAQYTFIDEKVLKCRGFVVDVVTGLGAVGSGYFAWDASATEQCLSWQSIYGGPEETAIALYKTLVLDCVVAGQPAEDRHAAILHLPRKFSLAQPQFHQRQWQWMASQRGYYFRWQLWRAAHDEIVMGNMRLGDFFSDELLDGATEQDYAEVYGGFDRTGKERRFMLTERGYLGWAPDNIAGGFGEQTRRGDLICIIFGCSTPLIIRPTISGQYLIVGEAYVHGLMRGEALDFLDAKQCHVQDFTFV</sequence>
<dbReference type="Pfam" id="PF06985">
    <property type="entry name" value="HET"/>
    <property type="match status" value="1"/>
</dbReference>
<feature type="domain" description="Heterokaryon incompatibility" evidence="1">
    <location>
        <begin position="99"/>
        <end position="247"/>
    </location>
</feature>
<dbReference type="InParanoid" id="W3WTG0"/>
<dbReference type="STRING" id="1229662.W3WTG0"/>
<evidence type="ECO:0000313" key="2">
    <source>
        <dbReference type="EMBL" id="ETS76121.1"/>
    </source>
</evidence>
<dbReference type="eggNOG" id="ENOG502RVDG">
    <property type="taxonomic scope" value="Eukaryota"/>
</dbReference>
<dbReference type="KEGG" id="pfy:PFICI_11508"/>
<dbReference type="PANTHER" id="PTHR24148:SF73">
    <property type="entry name" value="HET DOMAIN PROTEIN (AFU_ORTHOLOGUE AFUA_8G01020)"/>
    <property type="match status" value="1"/>
</dbReference>
<accession>W3WTG0</accession>
<name>W3WTG0_PESFW</name>
<dbReference type="GeneID" id="19276521"/>
<evidence type="ECO:0000313" key="3">
    <source>
        <dbReference type="Proteomes" id="UP000030651"/>
    </source>
</evidence>
<dbReference type="InterPro" id="IPR052895">
    <property type="entry name" value="HetReg/Transcr_Mod"/>
</dbReference>
<evidence type="ECO:0000259" key="1">
    <source>
        <dbReference type="Pfam" id="PF06985"/>
    </source>
</evidence>
<dbReference type="RefSeq" id="XP_007838280.1">
    <property type="nucleotide sequence ID" value="XM_007840089.1"/>
</dbReference>
<keyword evidence="3" id="KW-1185">Reference proteome</keyword>
<dbReference type="AlphaFoldDB" id="W3WTG0"/>
<dbReference type="OMA" id="GWAPDNI"/>
<dbReference type="OrthoDB" id="265717at2759"/>
<dbReference type="Pfam" id="PF26639">
    <property type="entry name" value="Het-6_barrel"/>
    <property type="match status" value="1"/>
</dbReference>
<gene>
    <name evidence="2" type="ORF">PFICI_11508</name>
</gene>
<dbReference type="EMBL" id="KI912117">
    <property type="protein sequence ID" value="ETS76121.1"/>
    <property type="molecule type" value="Genomic_DNA"/>
</dbReference>
<dbReference type="HOGENOM" id="CLU_004184_7_2_1"/>
<organism evidence="2 3">
    <name type="scientific">Pestalotiopsis fici (strain W106-1 / CGMCC3.15140)</name>
    <dbReference type="NCBI Taxonomy" id="1229662"/>
    <lineage>
        <taxon>Eukaryota</taxon>
        <taxon>Fungi</taxon>
        <taxon>Dikarya</taxon>
        <taxon>Ascomycota</taxon>
        <taxon>Pezizomycotina</taxon>
        <taxon>Sordariomycetes</taxon>
        <taxon>Xylariomycetidae</taxon>
        <taxon>Amphisphaeriales</taxon>
        <taxon>Sporocadaceae</taxon>
        <taxon>Pestalotiopsis</taxon>
    </lineage>
</organism>
<dbReference type="Proteomes" id="UP000030651">
    <property type="component" value="Unassembled WGS sequence"/>
</dbReference>
<protein>
    <recommendedName>
        <fullName evidence="1">Heterokaryon incompatibility domain-containing protein</fullName>
    </recommendedName>
</protein>